<dbReference type="EMBL" id="PPXC01000002">
    <property type="protein sequence ID" value="POH75032.1"/>
    <property type="molecule type" value="Genomic_DNA"/>
</dbReference>
<evidence type="ECO:0000256" key="1">
    <source>
        <dbReference type="ARBA" id="ARBA00004651"/>
    </source>
</evidence>
<keyword evidence="2" id="KW-1003">Cell membrane</keyword>
<dbReference type="GO" id="GO:0005886">
    <property type="term" value="C:plasma membrane"/>
    <property type="evidence" value="ECO:0007669"/>
    <property type="project" value="UniProtKB-SubCell"/>
</dbReference>
<keyword evidence="5 6" id="KW-0472">Membrane</keyword>
<comment type="caution">
    <text evidence="8">The sequence shown here is derived from an EMBL/GenBank/DDBJ whole genome shotgun (WGS) entry which is preliminary data.</text>
</comment>
<evidence type="ECO:0000256" key="2">
    <source>
        <dbReference type="ARBA" id="ARBA00022475"/>
    </source>
</evidence>
<name>A0A2S4A1H9_ARTGL</name>
<reference evidence="8 9" key="1">
    <citation type="submission" date="2018-01" db="EMBL/GenBank/DDBJ databases">
        <title>Arthrobacter sp. nov., from glaciers in China.</title>
        <authorList>
            <person name="Liu Q."/>
            <person name="Xin Y.-H."/>
        </authorList>
    </citation>
    <scope>NUCLEOTIDE SEQUENCE [LARGE SCALE GENOMIC DNA]</scope>
    <source>
        <strain evidence="8 9">HLT2-12-2</strain>
    </source>
</reference>
<dbReference type="InterPro" id="IPR051211">
    <property type="entry name" value="PG_lysyltransferase"/>
</dbReference>
<evidence type="ECO:0000256" key="4">
    <source>
        <dbReference type="ARBA" id="ARBA00022989"/>
    </source>
</evidence>
<feature type="domain" description="Phosphatidylglycerol lysyltransferase C-terminal" evidence="7">
    <location>
        <begin position="452"/>
        <end position="754"/>
    </location>
</feature>
<feature type="transmembrane region" description="Helical" evidence="6">
    <location>
        <begin position="124"/>
        <end position="141"/>
    </location>
</feature>
<feature type="transmembrane region" description="Helical" evidence="6">
    <location>
        <begin position="202"/>
        <end position="224"/>
    </location>
</feature>
<dbReference type="AlphaFoldDB" id="A0A2S4A1H9"/>
<dbReference type="Proteomes" id="UP000237061">
    <property type="component" value="Unassembled WGS sequence"/>
</dbReference>
<organism evidence="8 9">
    <name type="scientific">Arthrobacter glacialis</name>
    <dbReference type="NCBI Taxonomy" id="1664"/>
    <lineage>
        <taxon>Bacteria</taxon>
        <taxon>Bacillati</taxon>
        <taxon>Actinomycetota</taxon>
        <taxon>Actinomycetes</taxon>
        <taxon>Micrococcales</taxon>
        <taxon>Micrococcaceae</taxon>
        <taxon>Arthrobacter</taxon>
    </lineage>
</organism>
<dbReference type="GO" id="GO:0055091">
    <property type="term" value="P:phospholipid homeostasis"/>
    <property type="evidence" value="ECO:0007669"/>
    <property type="project" value="TreeGrafter"/>
</dbReference>
<keyword evidence="4 6" id="KW-1133">Transmembrane helix</keyword>
<comment type="subcellular location">
    <subcellularLocation>
        <location evidence="1">Cell membrane</location>
        <topology evidence="1">Multi-pass membrane protein</topology>
    </subcellularLocation>
</comment>
<dbReference type="PANTHER" id="PTHR34697">
    <property type="entry name" value="PHOSPHATIDYLGLYCEROL LYSYLTRANSFERASE"/>
    <property type="match status" value="1"/>
</dbReference>
<protein>
    <recommendedName>
        <fullName evidence="7">Phosphatidylglycerol lysyltransferase C-terminal domain-containing protein</fullName>
    </recommendedName>
</protein>
<sequence length="790" mass="84658">MALAAITLLTAAMAGTLWKFPTSGQDAPWWAAGVSNTIGEGLWWTPLTALFVAENPAQLAVVVLLSLTALAAAERLIGSRRTALAFVLTGALGIAVGIGLQWLGASVGELWAQYTQEIFTGDPTIGIVGALVTASAFAPTLWRRRIRLFTFATVLMFVLYSGDQNNFYRLTAGLLGLLLGAILRPGPFFLGFRRSSHAETRSLVAAVVAISALGPLAALLPPGGSGPLSFVSLFFGTSVAGSQGLGQVLLALSPLVLLLVAAGGLRRGRRFALILAIASNAAISVLPFTAPSADDLNLTLDSTDATPGDLLAVSELLADLMAALLLPLALIVLLVITRRQFQIRAPRRSVRWFTVTVAGSFVVLALAYLVAAVAIPGGVAPGAVLASTVQRFMPGGLQPMLGTVAEPTAPLVLFLFQWVGPVFWIVFVLASIKLLRATETERSVDDEQRFRELLRRGGGGTLSFMGTWKGNVYWFSNDGESGVAYRVINGIAIILSDPVALDHRVDPTIREFVAFCDANSWVPVFYSVHGRTLPTFAALNWSTMPVGEETLMHPPTFDLAGKHWQKVRSASNRGTREGVTTLWCSWAELPPLMATRINTISEQWVSEKELPEMGFTLGGMDELKDPEVKLLLAIGNDGSLQAITSWLPSYRDGKAVGYTLDFMRRGENAIPGIMEFVIAAAAFRMKDDGVEVLSLSGAPLATKPLTDGQTPAESTAMTLLLDTLANTLEPAYGFHSLFKFKSKFNPEYQTMHMAFADPLKLPAIGVAIGKAYLPDMGPKDYRALARTLAK</sequence>
<feature type="transmembrane region" description="Helical" evidence="6">
    <location>
        <begin position="146"/>
        <end position="162"/>
    </location>
</feature>
<evidence type="ECO:0000256" key="3">
    <source>
        <dbReference type="ARBA" id="ARBA00022692"/>
    </source>
</evidence>
<accession>A0A2S4A1H9</accession>
<evidence type="ECO:0000256" key="6">
    <source>
        <dbReference type="SAM" id="Phobius"/>
    </source>
</evidence>
<feature type="transmembrane region" description="Helical" evidence="6">
    <location>
        <begin position="271"/>
        <end position="290"/>
    </location>
</feature>
<feature type="transmembrane region" description="Helical" evidence="6">
    <location>
        <begin position="411"/>
        <end position="432"/>
    </location>
</feature>
<evidence type="ECO:0000313" key="8">
    <source>
        <dbReference type="EMBL" id="POH75032.1"/>
    </source>
</evidence>
<dbReference type="Gene3D" id="1.20.1540.10">
    <property type="entry name" value="Rhomboid-like"/>
    <property type="match status" value="1"/>
</dbReference>
<feature type="transmembrane region" description="Helical" evidence="6">
    <location>
        <begin position="349"/>
        <end position="375"/>
    </location>
</feature>
<dbReference type="Pfam" id="PF09924">
    <property type="entry name" value="LPG_synthase_C"/>
    <property type="match status" value="1"/>
</dbReference>
<feature type="transmembrane region" description="Helical" evidence="6">
    <location>
        <begin position="84"/>
        <end position="104"/>
    </location>
</feature>
<evidence type="ECO:0000259" key="7">
    <source>
        <dbReference type="Pfam" id="PF09924"/>
    </source>
</evidence>
<feature type="transmembrane region" description="Helical" evidence="6">
    <location>
        <begin position="244"/>
        <end position="264"/>
    </location>
</feature>
<dbReference type="GO" id="GO:0016755">
    <property type="term" value="F:aminoacyltransferase activity"/>
    <property type="evidence" value="ECO:0007669"/>
    <property type="project" value="TreeGrafter"/>
</dbReference>
<feature type="transmembrane region" description="Helical" evidence="6">
    <location>
        <begin position="168"/>
        <end position="190"/>
    </location>
</feature>
<dbReference type="InterPro" id="IPR035952">
    <property type="entry name" value="Rhomboid-like_sf"/>
</dbReference>
<feature type="transmembrane region" description="Helical" evidence="6">
    <location>
        <begin position="310"/>
        <end position="337"/>
    </location>
</feature>
<keyword evidence="3 6" id="KW-0812">Transmembrane</keyword>
<gene>
    <name evidence="8" type="ORF">CVS27_03775</name>
</gene>
<dbReference type="PANTHER" id="PTHR34697:SF2">
    <property type="entry name" value="PHOSPHATIDYLGLYCEROL LYSYLTRANSFERASE"/>
    <property type="match status" value="1"/>
</dbReference>
<proteinExistence type="predicted"/>
<dbReference type="InterPro" id="IPR024320">
    <property type="entry name" value="LPG_synthase_C"/>
</dbReference>
<evidence type="ECO:0000313" key="9">
    <source>
        <dbReference type="Proteomes" id="UP000237061"/>
    </source>
</evidence>
<evidence type="ECO:0000256" key="5">
    <source>
        <dbReference type="ARBA" id="ARBA00023136"/>
    </source>
</evidence>
<keyword evidence="9" id="KW-1185">Reference proteome</keyword>